<dbReference type="GeneID" id="93262621"/>
<dbReference type="Proteomes" id="UP000248598">
    <property type="component" value="Chromosome 1"/>
</dbReference>
<dbReference type="Gene3D" id="3.50.50.60">
    <property type="entry name" value="FAD/NAD(P)-binding domain"/>
    <property type="match status" value="1"/>
</dbReference>
<protein>
    <submittedName>
        <fullName evidence="3">Protoporphyrinogen oxidase</fullName>
    </submittedName>
</protein>
<dbReference type="InterPro" id="IPR050464">
    <property type="entry name" value="Zeta_carotene_desat/Oxidored"/>
</dbReference>
<dbReference type="InterPro" id="IPR002937">
    <property type="entry name" value="Amino_oxidase"/>
</dbReference>
<evidence type="ECO:0000256" key="1">
    <source>
        <dbReference type="SAM" id="SignalP"/>
    </source>
</evidence>
<accession>A0AAX2J4A8</accession>
<dbReference type="Pfam" id="PF01593">
    <property type="entry name" value="Amino_oxidase"/>
    <property type="match status" value="1"/>
</dbReference>
<keyword evidence="1" id="KW-0732">Signal</keyword>
<feature type="signal peptide" evidence="1">
    <location>
        <begin position="1"/>
        <end position="21"/>
    </location>
</feature>
<gene>
    <name evidence="3" type="ORF">NCTC10529_01338</name>
</gene>
<feature type="chain" id="PRO_5043601030" evidence="1">
    <location>
        <begin position="22"/>
        <end position="426"/>
    </location>
</feature>
<evidence type="ECO:0000259" key="2">
    <source>
        <dbReference type="Pfam" id="PF01593"/>
    </source>
</evidence>
<dbReference type="PANTHER" id="PTHR42923:SF47">
    <property type="entry name" value="BLR3003 PROTEIN"/>
    <property type="match status" value="1"/>
</dbReference>
<sequence length="426" mass="46958">MKRKVAIIGAGWAGLSAVAHLAPHCQVTLFEASRVAGGRARGVNATPFSFADNGQHLLIGAYRGVWDLLQQVGVDIDQAFVRQPLQWYLADGAQFAMPLNLPMRLALFWTIWSAKSCRLLEKVALLQPMLALQKWYTQAQPDQSVQSWFAAHKVSPKWIAEFWQPLVWSTMNTPLETASLRVLCHVLEDSVWCHQTTACDYLIPRDDLGKVFAEPVLQWAIGQGATWQPATRVGKIGLDNTKIVVENETFDAAILATAPYHLPALLPDDLGDSVRAAIDKLQYHAITTVYLQYAKPCALPALMTGFAYGTAHWLIDRTQINGANEIAAVISVSDQSSLHHTANDWARLVHQDVLRVCPNVGEPIAQQVITEKRATIASSVNRSLPDMHDLNARGIWLAGDWLHSRYPATLEAAVLSGQAAAQSVLR</sequence>
<dbReference type="EMBL" id="LS483426">
    <property type="protein sequence ID" value="SQH25143.1"/>
    <property type="molecule type" value="Genomic_DNA"/>
</dbReference>
<dbReference type="InterPro" id="IPR017830">
    <property type="entry name" value="SQase_HpnE"/>
</dbReference>
<organism evidence="3 4">
    <name type="scientific">Kingella kingae</name>
    <dbReference type="NCBI Taxonomy" id="504"/>
    <lineage>
        <taxon>Bacteria</taxon>
        <taxon>Pseudomonadati</taxon>
        <taxon>Pseudomonadota</taxon>
        <taxon>Betaproteobacteria</taxon>
        <taxon>Neisseriales</taxon>
        <taxon>Neisseriaceae</taxon>
        <taxon>Kingella</taxon>
    </lineage>
</organism>
<name>A0AAX2J4A8_KINKI</name>
<evidence type="ECO:0000313" key="3">
    <source>
        <dbReference type="EMBL" id="SQH25143.1"/>
    </source>
</evidence>
<dbReference type="RefSeq" id="WP_003786116.1">
    <property type="nucleotide sequence ID" value="NZ_CP091518.1"/>
</dbReference>
<dbReference type="GO" id="GO:0016491">
    <property type="term" value="F:oxidoreductase activity"/>
    <property type="evidence" value="ECO:0007669"/>
    <property type="project" value="InterPro"/>
</dbReference>
<feature type="domain" description="Amine oxidase" evidence="2">
    <location>
        <begin position="13"/>
        <end position="425"/>
    </location>
</feature>
<dbReference type="AlphaFoldDB" id="A0AAX2J4A8"/>
<dbReference type="PANTHER" id="PTHR42923">
    <property type="entry name" value="PROTOPORPHYRINOGEN OXIDASE"/>
    <property type="match status" value="1"/>
</dbReference>
<dbReference type="InterPro" id="IPR036188">
    <property type="entry name" value="FAD/NAD-bd_sf"/>
</dbReference>
<evidence type="ECO:0000313" key="4">
    <source>
        <dbReference type="Proteomes" id="UP000248598"/>
    </source>
</evidence>
<proteinExistence type="predicted"/>
<dbReference type="NCBIfam" id="TIGR03467">
    <property type="entry name" value="HpnE"/>
    <property type="match status" value="1"/>
</dbReference>
<dbReference type="SUPFAM" id="SSF51905">
    <property type="entry name" value="FAD/NAD(P)-binding domain"/>
    <property type="match status" value="1"/>
</dbReference>
<reference evidence="3 4" key="1">
    <citation type="submission" date="2018-06" db="EMBL/GenBank/DDBJ databases">
        <authorList>
            <consortium name="Pathogen Informatics"/>
            <person name="Doyle S."/>
        </authorList>
    </citation>
    <scope>NUCLEOTIDE SEQUENCE [LARGE SCALE GENOMIC DNA]</scope>
    <source>
        <strain evidence="3 4">NCTC10529</strain>
    </source>
</reference>